<feature type="chain" id="PRO_5037841129" evidence="1">
    <location>
        <begin position="20"/>
        <end position="251"/>
    </location>
</feature>
<protein>
    <submittedName>
        <fullName evidence="3">Outer membrane beta-barrel protein</fullName>
    </submittedName>
</protein>
<proteinExistence type="predicted"/>
<keyword evidence="1" id="KW-0732">Signal</keyword>
<dbReference type="RefSeq" id="WP_201919455.1">
    <property type="nucleotide sequence ID" value="NZ_JAERQG010000002.1"/>
</dbReference>
<reference evidence="3" key="1">
    <citation type="submission" date="2021-01" db="EMBL/GenBank/DDBJ databases">
        <title>Marivirga sp. nov., isolated from intertidal surface sediments.</title>
        <authorList>
            <person name="Zhang M."/>
        </authorList>
    </citation>
    <scope>NUCLEOTIDE SEQUENCE</scope>
    <source>
        <strain evidence="3">SM1354</strain>
    </source>
</reference>
<accession>A0A937AA64</accession>
<name>A0A937AA64_9BACT</name>
<gene>
    <name evidence="3" type="ORF">JKP34_07655</name>
</gene>
<sequence>MKKLLIVSLLLITVSQIQAQNLEEKNTFGARPDLRGDLTFSFGINMLNRNNVDALDLRPFGSNSFSVGYLYPINLGSSNFTFNAGLSLSYEKYAFSDDSARTLVYEPTLDGNEFSTNTQIVGIDSEIIGNGFVEKSKFETNYINLPIEFRYYLSESKRGNGGFFIAAGASIGYLVTGKTKIKYVENEETKKIKRKENFELNQFRYGAHVRVGIAGFGAFFKYDYSELFNPGKGPQNTGATPVRFGLSFNLF</sequence>
<evidence type="ECO:0000313" key="4">
    <source>
        <dbReference type="Proteomes" id="UP000642920"/>
    </source>
</evidence>
<feature type="domain" description="Outer membrane protein beta-barrel" evidence="2">
    <location>
        <begin position="37"/>
        <end position="224"/>
    </location>
</feature>
<keyword evidence="4" id="KW-1185">Reference proteome</keyword>
<evidence type="ECO:0000313" key="3">
    <source>
        <dbReference type="EMBL" id="MBL0765120.1"/>
    </source>
</evidence>
<dbReference type="Pfam" id="PF13568">
    <property type="entry name" value="OMP_b-brl_2"/>
    <property type="match status" value="1"/>
</dbReference>
<dbReference type="InterPro" id="IPR025665">
    <property type="entry name" value="Beta-barrel_OMP_2"/>
</dbReference>
<feature type="signal peptide" evidence="1">
    <location>
        <begin position="1"/>
        <end position="19"/>
    </location>
</feature>
<dbReference type="AlphaFoldDB" id="A0A937AA64"/>
<comment type="caution">
    <text evidence="3">The sequence shown here is derived from an EMBL/GenBank/DDBJ whole genome shotgun (WGS) entry which is preliminary data.</text>
</comment>
<evidence type="ECO:0000256" key="1">
    <source>
        <dbReference type="SAM" id="SignalP"/>
    </source>
</evidence>
<dbReference type="EMBL" id="JAERQG010000002">
    <property type="protein sequence ID" value="MBL0765120.1"/>
    <property type="molecule type" value="Genomic_DNA"/>
</dbReference>
<dbReference type="Proteomes" id="UP000642920">
    <property type="component" value="Unassembled WGS sequence"/>
</dbReference>
<organism evidence="3 4">
    <name type="scientific">Marivirga atlantica</name>
    <dbReference type="NCBI Taxonomy" id="1548457"/>
    <lineage>
        <taxon>Bacteria</taxon>
        <taxon>Pseudomonadati</taxon>
        <taxon>Bacteroidota</taxon>
        <taxon>Cytophagia</taxon>
        <taxon>Cytophagales</taxon>
        <taxon>Marivirgaceae</taxon>
        <taxon>Marivirga</taxon>
    </lineage>
</organism>
<evidence type="ECO:0000259" key="2">
    <source>
        <dbReference type="Pfam" id="PF13568"/>
    </source>
</evidence>